<gene>
    <name evidence="1" type="ORF">FF38_08354</name>
</gene>
<reference evidence="1 2" key="1">
    <citation type="journal article" date="2015" name="Nat. Commun.">
        <title>Lucilia cuprina genome unlocks parasitic fly biology to underpin future interventions.</title>
        <authorList>
            <person name="Anstead C.A."/>
            <person name="Korhonen P.K."/>
            <person name="Young N.D."/>
            <person name="Hall R.S."/>
            <person name="Jex A.R."/>
            <person name="Murali S.C."/>
            <person name="Hughes D.S."/>
            <person name="Lee S.F."/>
            <person name="Perry T."/>
            <person name="Stroehlein A.J."/>
            <person name="Ansell B.R."/>
            <person name="Breugelmans B."/>
            <person name="Hofmann A."/>
            <person name="Qu J."/>
            <person name="Dugan S."/>
            <person name="Lee S.L."/>
            <person name="Chao H."/>
            <person name="Dinh H."/>
            <person name="Han Y."/>
            <person name="Doddapaneni H.V."/>
            <person name="Worley K.C."/>
            <person name="Muzny D.M."/>
            <person name="Ioannidis P."/>
            <person name="Waterhouse R.M."/>
            <person name="Zdobnov E.M."/>
            <person name="James P.J."/>
            <person name="Bagnall N.H."/>
            <person name="Kotze A.C."/>
            <person name="Gibbs R.A."/>
            <person name="Richards S."/>
            <person name="Batterham P."/>
            <person name="Gasser R.B."/>
        </authorList>
    </citation>
    <scope>NUCLEOTIDE SEQUENCE [LARGE SCALE GENOMIC DNA]</scope>
    <source>
        <strain evidence="1 2">LS</strain>
        <tissue evidence="1">Full body</tissue>
    </source>
</reference>
<evidence type="ECO:0008006" key="3">
    <source>
        <dbReference type="Google" id="ProtNLM"/>
    </source>
</evidence>
<dbReference type="EMBL" id="JRES01001057">
    <property type="protein sequence ID" value="KNC25946.1"/>
    <property type="molecule type" value="Genomic_DNA"/>
</dbReference>
<proteinExistence type="predicted"/>
<dbReference type="OrthoDB" id="8035197at2759"/>
<keyword evidence="2" id="KW-1185">Reference proteome</keyword>
<comment type="caution">
    <text evidence="1">The sequence shown here is derived from an EMBL/GenBank/DDBJ whole genome shotgun (WGS) entry which is preliminary data.</text>
</comment>
<protein>
    <recommendedName>
        <fullName evidence="3">DUF4806 domain-containing protein</fullName>
    </recommendedName>
</protein>
<organism evidence="1 2">
    <name type="scientific">Lucilia cuprina</name>
    <name type="common">Green bottle fly</name>
    <name type="synonym">Australian sheep blowfly</name>
    <dbReference type="NCBI Taxonomy" id="7375"/>
    <lineage>
        <taxon>Eukaryota</taxon>
        <taxon>Metazoa</taxon>
        <taxon>Ecdysozoa</taxon>
        <taxon>Arthropoda</taxon>
        <taxon>Hexapoda</taxon>
        <taxon>Insecta</taxon>
        <taxon>Pterygota</taxon>
        <taxon>Neoptera</taxon>
        <taxon>Endopterygota</taxon>
        <taxon>Diptera</taxon>
        <taxon>Brachycera</taxon>
        <taxon>Muscomorpha</taxon>
        <taxon>Oestroidea</taxon>
        <taxon>Calliphoridae</taxon>
        <taxon>Luciliinae</taxon>
        <taxon>Lucilia</taxon>
    </lineage>
</organism>
<accession>A0A0L0C115</accession>
<name>A0A0L0C115_LUCCU</name>
<dbReference type="Proteomes" id="UP000037069">
    <property type="component" value="Unassembled WGS sequence"/>
</dbReference>
<evidence type="ECO:0000313" key="1">
    <source>
        <dbReference type="EMBL" id="KNC25946.1"/>
    </source>
</evidence>
<sequence length="146" mass="16917">MESKNPTIKRYKFGENLIPHDNPNTSLCCKNWKKCHDEKFELLTGSNAEELSECNNKTNEANRESYTRCIIKGQLHKSLTEIFSVNLIVASNKNGVHGKLSLKNFKRFYDVLMDLIRANGEEYPEKGIRYAFKVRAIFVPNLMWIS</sequence>
<dbReference type="AlphaFoldDB" id="A0A0L0C115"/>
<evidence type="ECO:0000313" key="2">
    <source>
        <dbReference type="Proteomes" id="UP000037069"/>
    </source>
</evidence>